<evidence type="ECO:0000256" key="2">
    <source>
        <dbReference type="SAM" id="Coils"/>
    </source>
</evidence>
<dbReference type="PANTHER" id="PTHR43156">
    <property type="entry name" value="STAGE II SPORULATION PROTEIN E-RELATED"/>
    <property type="match status" value="1"/>
</dbReference>
<protein>
    <submittedName>
        <fullName evidence="4">Sigma-B regulation protein RsbU (Phosphoserine phosphatase)</fullName>
    </submittedName>
</protein>
<dbReference type="InterPro" id="IPR036457">
    <property type="entry name" value="PPM-type-like_dom_sf"/>
</dbReference>
<reference evidence="5" key="1">
    <citation type="submission" date="2017-04" db="EMBL/GenBank/DDBJ databases">
        <authorList>
            <person name="Varghese N."/>
            <person name="Submissions S."/>
        </authorList>
    </citation>
    <scope>NUCLEOTIDE SEQUENCE [LARGE SCALE GENOMIC DNA]</scope>
    <source>
        <strain evidence="5">DSM 4125</strain>
    </source>
</reference>
<dbReference type="GO" id="GO:0016791">
    <property type="term" value="F:phosphatase activity"/>
    <property type="evidence" value="ECO:0007669"/>
    <property type="project" value="TreeGrafter"/>
</dbReference>
<dbReference type="InterPro" id="IPR001932">
    <property type="entry name" value="PPM-type_phosphatase-like_dom"/>
</dbReference>
<keyword evidence="1" id="KW-0378">Hydrolase</keyword>
<keyword evidence="2" id="KW-0175">Coiled coil</keyword>
<dbReference type="EMBL" id="FXAW01000001">
    <property type="protein sequence ID" value="SMG12287.1"/>
    <property type="molecule type" value="Genomic_DNA"/>
</dbReference>
<dbReference type="Proteomes" id="UP000193804">
    <property type="component" value="Unassembled WGS sequence"/>
</dbReference>
<organism evidence="4 5">
    <name type="scientific">Marivirga sericea</name>
    <dbReference type="NCBI Taxonomy" id="1028"/>
    <lineage>
        <taxon>Bacteria</taxon>
        <taxon>Pseudomonadati</taxon>
        <taxon>Bacteroidota</taxon>
        <taxon>Cytophagia</taxon>
        <taxon>Cytophagales</taxon>
        <taxon>Marivirgaceae</taxon>
        <taxon>Marivirga</taxon>
    </lineage>
</organism>
<dbReference type="PANTHER" id="PTHR43156:SF2">
    <property type="entry name" value="STAGE II SPORULATION PROTEIN E"/>
    <property type="match status" value="1"/>
</dbReference>
<dbReference type="SUPFAM" id="SSF81606">
    <property type="entry name" value="PP2C-like"/>
    <property type="match status" value="1"/>
</dbReference>
<accession>A0A1X7IDA1</accession>
<evidence type="ECO:0000259" key="3">
    <source>
        <dbReference type="SMART" id="SM00331"/>
    </source>
</evidence>
<dbReference type="STRING" id="1028.SAMN05661096_00490"/>
<dbReference type="Pfam" id="PF07228">
    <property type="entry name" value="SpoIIE"/>
    <property type="match status" value="1"/>
</dbReference>
<dbReference type="OrthoDB" id="9763484at2"/>
<proteinExistence type="predicted"/>
<dbReference type="Gene3D" id="3.30.450.40">
    <property type="match status" value="1"/>
</dbReference>
<dbReference type="SMART" id="SM00331">
    <property type="entry name" value="PP2C_SIG"/>
    <property type="match status" value="1"/>
</dbReference>
<dbReference type="Gene3D" id="3.60.40.10">
    <property type="entry name" value="PPM-type phosphatase domain"/>
    <property type="match status" value="1"/>
</dbReference>
<gene>
    <name evidence="4" type="ORF">SAMN05661096_00490</name>
</gene>
<evidence type="ECO:0000313" key="4">
    <source>
        <dbReference type="EMBL" id="SMG12287.1"/>
    </source>
</evidence>
<evidence type="ECO:0000313" key="5">
    <source>
        <dbReference type="Proteomes" id="UP000193804"/>
    </source>
</evidence>
<evidence type="ECO:0000256" key="1">
    <source>
        <dbReference type="ARBA" id="ARBA00022801"/>
    </source>
</evidence>
<keyword evidence="5" id="KW-1185">Reference proteome</keyword>
<dbReference type="InterPro" id="IPR029016">
    <property type="entry name" value="GAF-like_dom_sf"/>
</dbReference>
<feature type="coiled-coil region" evidence="2">
    <location>
        <begin position="154"/>
        <end position="181"/>
    </location>
</feature>
<sequence length="410" mass="46426">MDTAFKIANRYELKELELNALLEITQAINENLPEKSLYKIYNFTLRANLKLGKLMLLVKEKNNWEQKLAFGTREDYQTTGASAHQLVEKRKILFPSDLVDSPFEEFDVAIPVFHKDELLAIVFLGGVANAEEKELIENHLNFIQALTNIIMVAIENKKMARERLEQEVYDKEMEIAKKVQQLLFPKSLPDKSNFIIDAHYSPHHTVGGDYYDWIAVDDHKKIVCIADVSGKGVPAALLMSNFQASLRTLLRKTIDLEEVIHDLNHQVFESANGENFITFFIALIDLKEKELTYVNAGHNPPFLVSSDGSIEKLDKGTLVLGALKEIPFLEIGTLKITEPQTLLLYTDGLTEAFNEDEEEFGPERVMEILSKYISATPQAILAAILKEIDAFIGKRALSDDITLLACKYHV</sequence>
<feature type="domain" description="PPM-type phosphatase" evidence="3">
    <location>
        <begin position="191"/>
        <end position="408"/>
    </location>
</feature>
<name>A0A1X7IDA1_9BACT</name>
<dbReference type="SUPFAM" id="SSF55781">
    <property type="entry name" value="GAF domain-like"/>
    <property type="match status" value="1"/>
</dbReference>
<dbReference type="AlphaFoldDB" id="A0A1X7IDA1"/>
<dbReference type="InterPro" id="IPR052016">
    <property type="entry name" value="Bact_Sigma-Reg"/>
</dbReference>
<dbReference type="RefSeq" id="WP_085515494.1">
    <property type="nucleotide sequence ID" value="NZ_FXAW01000001.1"/>
</dbReference>